<keyword evidence="5 8" id="KW-0808">Transferase</keyword>
<evidence type="ECO:0000256" key="3">
    <source>
        <dbReference type="ARBA" id="ARBA00022519"/>
    </source>
</evidence>
<dbReference type="Proteomes" id="UP000036325">
    <property type="component" value="Unassembled WGS sequence"/>
</dbReference>
<reference evidence="8 9" key="1">
    <citation type="submission" date="2015-02" db="EMBL/GenBank/DDBJ databases">
        <title>Pseudomonas helleri sp. nov. and Pseudomonas weihenstephanensis sp. nov., isolated from raw cows milk.</title>
        <authorList>
            <person name="von Neubeck M."/>
            <person name="Huptas C."/>
            <person name="Wenning M."/>
            <person name="Scherer S."/>
        </authorList>
    </citation>
    <scope>NUCLEOTIDE SEQUENCE [LARGE SCALE GENOMIC DNA]</scope>
    <source>
        <strain evidence="8 9">DSM 29166</strain>
    </source>
</reference>
<evidence type="ECO:0000313" key="8">
    <source>
        <dbReference type="EMBL" id="KMN13302.1"/>
    </source>
</evidence>
<dbReference type="PANTHER" id="PTHR43646:SF2">
    <property type="entry name" value="GLYCOSYLTRANSFERASE 2-LIKE DOMAIN-CONTAINING PROTEIN"/>
    <property type="match status" value="1"/>
</dbReference>
<dbReference type="GO" id="GO:0005886">
    <property type="term" value="C:plasma membrane"/>
    <property type="evidence" value="ECO:0007669"/>
    <property type="project" value="UniProtKB-SubCell"/>
</dbReference>
<organism evidence="8 9">
    <name type="scientific">Pseudomonas weihenstephanensis</name>
    <dbReference type="NCBI Taxonomy" id="1608994"/>
    <lineage>
        <taxon>Bacteria</taxon>
        <taxon>Pseudomonadati</taxon>
        <taxon>Pseudomonadota</taxon>
        <taxon>Gammaproteobacteria</taxon>
        <taxon>Pseudomonadales</taxon>
        <taxon>Pseudomonadaceae</taxon>
        <taxon>Pseudomonas</taxon>
    </lineage>
</organism>
<dbReference type="AlphaFoldDB" id="A0A0J6IML1"/>
<comment type="subcellular location">
    <subcellularLocation>
        <location evidence="1">Cell membrane</location>
    </subcellularLocation>
</comment>
<dbReference type="EMBL" id="JYLF01000005">
    <property type="protein sequence ID" value="KMN13302.1"/>
    <property type="molecule type" value="Genomic_DNA"/>
</dbReference>
<dbReference type="InterPro" id="IPR001173">
    <property type="entry name" value="Glyco_trans_2-like"/>
</dbReference>
<keyword evidence="6" id="KW-0472">Membrane</keyword>
<evidence type="ECO:0000256" key="1">
    <source>
        <dbReference type="ARBA" id="ARBA00004236"/>
    </source>
</evidence>
<gene>
    <name evidence="8" type="ORF">TU86_14665</name>
</gene>
<evidence type="ECO:0000256" key="2">
    <source>
        <dbReference type="ARBA" id="ARBA00022475"/>
    </source>
</evidence>
<dbReference type="OrthoDB" id="9777873at2"/>
<comment type="caution">
    <text evidence="8">The sequence shown here is derived from an EMBL/GenBank/DDBJ whole genome shotgun (WGS) entry which is preliminary data.</text>
</comment>
<evidence type="ECO:0000313" key="9">
    <source>
        <dbReference type="Proteomes" id="UP000036325"/>
    </source>
</evidence>
<accession>A0A0J6IML1</accession>
<evidence type="ECO:0000256" key="5">
    <source>
        <dbReference type="ARBA" id="ARBA00022679"/>
    </source>
</evidence>
<keyword evidence="3" id="KW-0997">Cell inner membrane</keyword>
<feature type="domain" description="Glycosyltransferase 2-like" evidence="7">
    <location>
        <begin position="4"/>
        <end position="151"/>
    </location>
</feature>
<dbReference type="PANTHER" id="PTHR43646">
    <property type="entry name" value="GLYCOSYLTRANSFERASE"/>
    <property type="match status" value="1"/>
</dbReference>
<evidence type="ECO:0000256" key="4">
    <source>
        <dbReference type="ARBA" id="ARBA00022676"/>
    </source>
</evidence>
<dbReference type="STRING" id="1608994.TU86_14665"/>
<dbReference type="SUPFAM" id="SSF53448">
    <property type="entry name" value="Nucleotide-diphospho-sugar transferases"/>
    <property type="match status" value="1"/>
</dbReference>
<keyword evidence="4" id="KW-0328">Glycosyltransferase</keyword>
<dbReference type="RefSeq" id="WP_048365027.1">
    <property type="nucleotide sequence ID" value="NZ_JYLF01000005.1"/>
</dbReference>
<protein>
    <submittedName>
        <fullName evidence="8">Glycosyl transferase</fullName>
    </submittedName>
</protein>
<dbReference type="InterPro" id="IPR029044">
    <property type="entry name" value="Nucleotide-diphossugar_trans"/>
</dbReference>
<name>A0A0J6IML1_9PSED</name>
<dbReference type="PATRIC" id="fig|1608994.3.peg.3596"/>
<dbReference type="Pfam" id="PF00535">
    <property type="entry name" value="Glycos_transf_2"/>
    <property type="match status" value="1"/>
</dbReference>
<proteinExistence type="predicted"/>
<dbReference type="Gene3D" id="3.90.550.10">
    <property type="entry name" value="Spore Coat Polysaccharide Biosynthesis Protein SpsA, Chain A"/>
    <property type="match status" value="1"/>
</dbReference>
<sequence length="233" mass="24834">MIGVLIPAHNEQALLAHCLHAVLSASAHPQLNGEPVRVLLVLDSCDDLSADIAAQYDVNVLAINARNVGVARATGAQWLLEQGARWISCTDADSRVAEDWLVAQLALGKDAVCGTVTVDDWGTEIDERAQSRYLAAYQARDGHRHIHGANLGVSATAYRRAGGFQPLACHEDVHLVQQLEACGASIAWSHRPQVTTSARLDCRAAGGFGDYLKSLLGAAEHDPHQAGPRADAL</sequence>
<evidence type="ECO:0000256" key="6">
    <source>
        <dbReference type="ARBA" id="ARBA00023136"/>
    </source>
</evidence>
<evidence type="ECO:0000259" key="7">
    <source>
        <dbReference type="Pfam" id="PF00535"/>
    </source>
</evidence>
<dbReference type="GO" id="GO:0016757">
    <property type="term" value="F:glycosyltransferase activity"/>
    <property type="evidence" value="ECO:0007669"/>
    <property type="project" value="UniProtKB-KW"/>
</dbReference>
<keyword evidence="2" id="KW-1003">Cell membrane</keyword>